<name>A0A841CLT0_9PSEU</name>
<protein>
    <submittedName>
        <fullName evidence="2">Uncharacterized protein</fullName>
    </submittedName>
</protein>
<sequence>MTTPEPDERQLERTQQLIDEADAIARDLRQTTPDPFPESEEAEEH</sequence>
<accession>A0A841CLT0</accession>
<evidence type="ECO:0000256" key="1">
    <source>
        <dbReference type="SAM" id="MobiDB-lite"/>
    </source>
</evidence>
<evidence type="ECO:0000313" key="2">
    <source>
        <dbReference type="EMBL" id="MBB5957118.1"/>
    </source>
</evidence>
<comment type="caution">
    <text evidence="2">The sequence shown here is derived from an EMBL/GenBank/DDBJ whole genome shotgun (WGS) entry which is preliminary data.</text>
</comment>
<proteinExistence type="predicted"/>
<reference evidence="2 3" key="1">
    <citation type="submission" date="2020-08" db="EMBL/GenBank/DDBJ databases">
        <title>Genomic Encyclopedia of Type Strains, Phase III (KMG-III): the genomes of soil and plant-associated and newly described type strains.</title>
        <authorList>
            <person name="Whitman W."/>
        </authorList>
    </citation>
    <scope>NUCLEOTIDE SEQUENCE [LARGE SCALE GENOMIC DNA]</scope>
    <source>
        <strain evidence="2 3">CECT 8640</strain>
    </source>
</reference>
<keyword evidence="3" id="KW-1185">Reference proteome</keyword>
<dbReference type="AlphaFoldDB" id="A0A841CLT0"/>
<feature type="region of interest" description="Disordered" evidence="1">
    <location>
        <begin position="26"/>
        <end position="45"/>
    </location>
</feature>
<organism evidence="2 3">
    <name type="scientific">Saccharothrix tamanrassetensis</name>
    <dbReference type="NCBI Taxonomy" id="1051531"/>
    <lineage>
        <taxon>Bacteria</taxon>
        <taxon>Bacillati</taxon>
        <taxon>Actinomycetota</taxon>
        <taxon>Actinomycetes</taxon>
        <taxon>Pseudonocardiales</taxon>
        <taxon>Pseudonocardiaceae</taxon>
        <taxon>Saccharothrix</taxon>
    </lineage>
</organism>
<dbReference type="RefSeq" id="WP_184691908.1">
    <property type="nucleotide sequence ID" value="NZ_JACHJN010000005.1"/>
</dbReference>
<dbReference type="Proteomes" id="UP000547510">
    <property type="component" value="Unassembled WGS sequence"/>
</dbReference>
<evidence type="ECO:0000313" key="3">
    <source>
        <dbReference type="Proteomes" id="UP000547510"/>
    </source>
</evidence>
<gene>
    <name evidence="2" type="ORF">FHS29_003711</name>
</gene>
<dbReference type="EMBL" id="JACHJN010000005">
    <property type="protein sequence ID" value="MBB5957118.1"/>
    <property type="molecule type" value="Genomic_DNA"/>
</dbReference>